<dbReference type="Proteomes" id="UP000219182">
    <property type="component" value="Unassembled WGS sequence"/>
</dbReference>
<evidence type="ECO:0000313" key="2">
    <source>
        <dbReference type="Proteomes" id="UP000219182"/>
    </source>
</evidence>
<dbReference type="SUPFAM" id="SSF54593">
    <property type="entry name" value="Glyoxalase/Bleomycin resistance protein/Dihydroxybiphenyl dioxygenase"/>
    <property type="match status" value="1"/>
</dbReference>
<keyword evidence="1" id="KW-0223">Dioxygenase</keyword>
<comment type="caution">
    <text evidence="1">The sequence shown here is derived from an EMBL/GenBank/DDBJ whole genome shotgun (WGS) entry which is preliminary data.</text>
</comment>
<dbReference type="Gene3D" id="3.10.180.10">
    <property type="entry name" value="2,3-Dihydroxybiphenyl 1,2-Dioxygenase, domain 1"/>
    <property type="match status" value="1"/>
</dbReference>
<name>A0A2A6FCS7_9HYPH</name>
<organism evidence="1 2">
    <name type="scientific">Mesorhizobium sanjuanii</name>
    <dbReference type="NCBI Taxonomy" id="2037900"/>
    <lineage>
        <taxon>Bacteria</taxon>
        <taxon>Pseudomonadati</taxon>
        <taxon>Pseudomonadota</taxon>
        <taxon>Alphaproteobacteria</taxon>
        <taxon>Hyphomicrobiales</taxon>
        <taxon>Phyllobacteriaceae</taxon>
        <taxon>Mesorhizobium</taxon>
    </lineage>
</organism>
<protein>
    <submittedName>
        <fullName evidence="1">Extradiol dioxygenase</fullName>
    </submittedName>
</protein>
<keyword evidence="1" id="KW-0560">Oxidoreductase</keyword>
<evidence type="ECO:0000313" key="1">
    <source>
        <dbReference type="EMBL" id="PDQ19476.1"/>
    </source>
</evidence>
<reference evidence="1 2" key="1">
    <citation type="submission" date="2017-09" db="EMBL/GenBank/DDBJ databases">
        <title>Mesorhizobum sanjuanii sp. nov. isolated from nodules of Lotus tenuis in saline-alkaline lowlands of Flooding Pampa.</title>
        <authorList>
            <person name="Sannazzaro A.I."/>
            <person name="Torres Tejerizo G.A."/>
            <person name="Fontana F."/>
            <person name="Cumpa Velazquez L.M."/>
            <person name="Hansen L."/>
            <person name="Pistorio M."/>
            <person name="Estrella M.J."/>
        </authorList>
    </citation>
    <scope>NUCLEOTIDE SEQUENCE [LARGE SCALE GENOMIC DNA]</scope>
    <source>
        <strain evidence="1 2">BSA136</strain>
    </source>
</reference>
<sequence length="127" mass="14188">MIELLGIDNVMFHVGDIEIAIPFYERCGFVLKFRVDEKQMALFDIGSEGPGLVIRTDEGSPAGRLWVEVRNADDVRQTLLESGTRSSRIETATGITCEIVDPFGNRIGFADYSKRPELGRRRLPSKG</sequence>
<accession>A0A2A6FCS7</accession>
<dbReference type="AlphaFoldDB" id="A0A2A6FCS7"/>
<keyword evidence="2" id="KW-1185">Reference proteome</keyword>
<dbReference type="InterPro" id="IPR029068">
    <property type="entry name" value="Glyas_Bleomycin-R_OHBP_Dase"/>
</dbReference>
<proteinExistence type="predicted"/>
<dbReference type="RefSeq" id="WP_097575339.1">
    <property type="nucleotide sequence ID" value="NZ_NWQG01000124.1"/>
</dbReference>
<gene>
    <name evidence="1" type="ORF">CN311_19365</name>
</gene>
<dbReference type="EMBL" id="NWQG01000124">
    <property type="protein sequence ID" value="PDQ19476.1"/>
    <property type="molecule type" value="Genomic_DNA"/>
</dbReference>
<dbReference type="GO" id="GO:0051213">
    <property type="term" value="F:dioxygenase activity"/>
    <property type="evidence" value="ECO:0007669"/>
    <property type="project" value="UniProtKB-KW"/>
</dbReference>